<dbReference type="InterPro" id="IPR002156">
    <property type="entry name" value="RNaseH_domain"/>
</dbReference>
<evidence type="ECO:0000313" key="3">
    <source>
        <dbReference type="EMBL" id="OGE65822.1"/>
    </source>
</evidence>
<dbReference type="InterPro" id="IPR036397">
    <property type="entry name" value="RNaseH_sf"/>
</dbReference>
<dbReference type="CDD" id="cd09279">
    <property type="entry name" value="RNase_HI_like"/>
    <property type="match status" value="1"/>
</dbReference>
<proteinExistence type="predicted"/>
<evidence type="ECO:0000313" key="4">
    <source>
        <dbReference type="Proteomes" id="UP000178017"/>
    </source>
</evidence>
<keyword evidence="1" id="KW-0175">Coiled coil</keyword>
<feature type="domain" description="RNase H type-1" evidence="2">
    <location>
        <begin position="1"/>
        <end position="139"/>
    </location>
</feature>
<evidence type="ECO:0000256" key="1">
    <source>
        <dbReference type="SAM" id="Coils"/>
    </source>
</evidence>
<name>A0A1F5MKD5_9BACT</name>
<feature type="coiled-coil region" evidence="1">
    <location>
        <begin position="88"/>
        <end position="115"/>
    </location>
</feature>
<dbReference type="PROSITE" id="PS50879">
    <property type="entry name" value="RNASE_H_1"/>
    <property type="match status" value="1"/>
</dbReference>
<dbReference type="AlphaFoldDB" id="A0A1F5MKD5"/>
<dbReference type="SUPFAM" id="SSF53098">
    <property type="entry name" value="Ribonuclease H-like"/>
    <property type="match status" value="1"/>
</dbReference>
<organism evidence="3 4">
    <name type="scientific">Candidatus Daviesbacteria bacterium RIFCSPLOWO2_01_FULL_40_24</name>
    <dbReference type="NCBI Taxonomy" id="1797787"/>
    <lineage>
        <taxon>Bacteria</taxon>
        <taxon>Candidatus Daviesiibacteriota</taxon>
    </lineage>
</organism>
<sequence>MNFIIYTDGASRGNPGQSACGIVIQSPDGVIWVQDGKYLGITTNNVAEYHAVLWACQRLISDFTKHLPTSVEFRLDSLLLASQLSGKYKVKNANLQVLHQQIKELEKNLGQVTYNYTPRANNFLADKMANMVLDKQLSA</sequence>
<dbReference type="Proteomes" id="UP000178017">
    <property type="component" value="Unassembled WGS sequence"/>
</dbReference>
<reference evidence="3 4" key="1">
    <citation type="journal article" date="2016" name="Nat. Commun.">
        <title>Thousands of microbial genomes shed light on interconnected biogeochemical processes in an aquifer system.</title>
        <authorList>
            <person name="Anantharaman K."/>
            <person name="Brown C.T."/>
            <person name="Hug L.A."/>
            <person name="Sharon I."/>
            <person name="Castelle C.J."/>
            <person name="Probst A.J."/>
            <person name="Thomas B.C."/>
            <person name="Singh A."/>
            <person name="Wilkins M.J."/>
            <person name="Karaoz U."/>
            <person name="Brodie E.L."/>
            <person name="Williams K.H."/>
            <person name="Hubbard S.S."/>
            <person name="Banfield J.F."/>
        </authorList>
    </citation>
    <scope>NUCLEOTIDE SEQUENCE [LARGE SCALE GENOMIC DNA]</scope>
</reference>
<dbReference type="InterPro" id="IPR012337">
    <property type="entry name" value="RNaseH-like_sf"/>
</dbReference>
<evidence type="ECO:0000259" key="2">
    <source>
        <dbReference type="PROSITE" id="PS50879"/>
    </source>
</evidence>
<dbReference type="GO" id="GO:0004523">
    <property type="term" value="F:RNA-DNA hybrid ribonuclease activity"/>
    <property type="evidence" value="ECO:0007669"/>
    <property type="project" value="InterPro"/>
</dbReference>
<dbReference type="Pfam" id="PF13456">
    <property type="entry name" value="RVT_3"/>
    <property type="match status" value="1"/>
</dbReference>
<accession>A0A1F5MKD5</accession>
<dbReference type="EMBL" id="MFDO01000005">
    <property type="protein sequence ID" value="OGE65822.1"/>
    <property type="molecule type" value="Genomic_DNA"/>
</dbReference>
<dbReference type="PANTHER" id="PTHR48475:SF1">
    <property type="entry name" value="RNASE H TYPE-1 DOMAIN-CONTAINING PROTEIN"/>
    <property type="match status" value="1"/>
</dbReference>
<protein>
    <recommendedName>
        <fullName evidence="2">RNase H type-1 domain-containing protein</fullName>
    </recommendedName>
</protein>
<comment type="caution">
    <text evidence="3">The sequence shown here is derived from an EMBL/GenBank/DDBJ whole genome shotgun (WGS) entry which is preliminary data.</text>
</comment>
<dbReference type="PANTHER" id="PTHR48475">
    <property type="entry name" value="RIBONUCLEASE H"/>
    <property type="match status" value="1"/>
</dbReference>
<gene>
    <name evidence="3" type="ORF">A3B49_03420</name>
</gene>
<dbReference type="Gene3D" id="3.30.420.10">
    <property type="entry name" value="Ribonuclease H-like superfamily/Ribonuclease H"/>
    <property type="match status" value="1"/>
</dbReference>
<dbReference type="GO" id="GO:0003676">
    <property type="term" value="F:nucleic acid binding"/>
    <property type="evidence" value="ECO:0007669"/>
    <property type="project" value="InterPro"/>
</dbReference>